<keyword evidence="2" id="KW-0805">Transcription regulation</keyword>
<dbReference type="PROSITE" id="PS51755">
    <property type="entry name" value="OMPR_PHOB"/>
    <property type="match status" value="1"/>
</dbReference>
<dbReference type="SUPFAM" id="SSF52540">
    <property type="entry name" value="P-loop containing nucleoside triphosphate hydrolases"/>
    <property type="match status" value="1"/>
</dbReference>
<keyword evidence="3 5" id="KW-0238">DNA-binding</keyword>
<accession>A0ABV8EX01</accession>
<dbReference type="CDD" id="cd15831">
    <property type="entry name" value="BTAD"/>
    <property type="match status" value="1"/>
</dbReference>
<dbReference type="InterPro" id="IPR001867">
    <property type="entry name" value="OmpR/PhoB-type_DNA-bd"/>
</dbReference>
<dbReference type="SUPFAM" id="SSF48452">
    <property type="entry name" value="TPR-like"/>
    <property type="match status" value="1"/>
</dbReference>
<dbReference type="EMBL" id="JBHSBC010000004">
    <property type="protein sequence ID" value="MFC3979705.1"/>
    <property type="molecule type" value="Genomic_DNA"/>
</dbReference>
<dbReference type="Pfam" id="PF03704">
    <property type="entry name" value="BTAD"/>
    <property type="match status" value="1"/>
</dbReference>
<dbReference type="Gene3D" id="3.40.50.300">
    <property type="entry name" value="P-loop containing nucleotide triphosphate hydrolases"/>
    <property type="match status" value="1"/>
</dbReference>
<reference evidence="8" key="1">
    <citation type="journal article" date="2019" name="Int. J. Syst. Evol. Microbiol.">
        <title>The Global Catalogue of Microorganisms (GCM) 10K type strain sequencing project: providing services to taxonomists for standard genome sequencing and annotation.</title>
        <authorList>
            <consortium name="The Broad Institute Genomics Platform"/>
            <consortium name="The Broad Institute Genome Sequencing Center for Infectious Disease"/>
            <person name="Wu L."/>
            <person name="Ma J."/>
        </authorList>
    </citation>
    <scope>NUCLEOTIDE SEQUENCE [LARGE SCALE GENOMIC DNA]</scope>
    <source>
        <strain evidence="8">TBRC 7912</strain>
    </source>
</reference>
<dbReference type="Gene3D" id="1.25.40.10">
    <property type="entry name" value="Tetratricopeptide repeat domain"/>
    <property type="match status" value="1"/>
</dbReference>
<dbReference type="RefSeq" id="WP_386188548.1">
    <property type="nucleotide sequence ID" value="NZ_JBHSBC010000004.1"/>
</dbReference>
<dbReference type="PRINTS" id="PR00364">
    <property type="entry name" value="DISEASERSIST"/>
</dbReference>
<feature type="domain" description="OmpR/PhoB-type" evidence="6">
    <location>
        <begin position="1"/>
        <end position="71"/>
    </location>
</feature>
<dbReference type="InterPro" id="IPR011990">
    <property type="entry name" value="TPR-like_helical_dom_sf"/>
</dbReference>
<comment type="similarity">
    <text evidence="1">Belongs to the AfsR/DnrI/RedD regulatory family.</text>
</comment>
<comment type="caution">
    <text evidence="7">The sequence shown here is derived from an EMBL/GenBank/DDBJ whole genome shotgun (WGS) entry which is preliminary data.</text>
</comment>
<dbReference type="Gene3D" id="1.10.10.10">
    <property type="entry name" value="Winged helix-like DNA-binding domain superfamily/Winged helix DNA-binding domain"/>
    <property type="match status" value="1"/>
</dbReference>
<keyword evidence="4" id="KW-0804">Transcription</keyword>
<dbReference type="InterPro" id="IPR051677">
    <property type="entry name" value="AfsR-DnrI-RedD_regulator"/>
</dbReference>
<evidence type="ECO:0000256" key="1">
    <source>
        <dbReference type="ARBA" id="ARBA00005820"/>
    </source>
</evidence>
<evidence type="ECO:0000256" key="4">
    <source>
        <dbReference type="ARBA" id="ARBA00023163"/>
    </source>
</evidence>
<evidence type="ECO:0000256" key="3">
    <source>
        <dbReference type="ARBA" id="ARBA00023125"/>
    </source>
</evidence>
<dbReference type="SMART" id="SM01043">
    <property type="entry name" value="BTAD"/>
    <property type="match status" value="1"/>
</dbReference>
<keyword evidence="8" id="KW-1185">Reference proteome</keyword>
<dbReference type="Proteomes" id="UP001595698">
    <property type="component" value="Unassembled WGS sequence"/>
</dbReference>
<name>A0ABV8EX01_9ACTN</name>
<gene>
    <name evidence="7" type="ORF">ACFOYY_06225</name>
</gene>
<evidence type="ECO:0000313" key="8">
    <source>
        <dbReference type="Proteomes" id="UP001595698"/>
    </source>
</evidence>
<evidence type="ECO:0000256" key="2">
    <source>
        <dbReference type="ARBA" id="ARBA00023015"/>
    </source>
</evidence>
<dbReference type="SUPFAM" id="SSF46894">
    <property type="entry name" value="C-terminal effector domain of the bipartite response regulators"/>
    <property type="match status" value="1"/>
</dbReference>
<evidence type="ECO:0000313" key="7">
    <source>
        <dbReference type="EMBL" id="MFC3979705.1"/>
    </source>
</evidence>
<sequence>MGRRVLSLLLAHAGQTVSVETLIEELWGERPPKLARKTVQTYIYSVRKALRKNMEGKPPIETGQHGYRIRPEEDRFDLWCFQKLCEAGFSELGGGDVEAASDSYRRALALWRGRPFEDVETGVLLMAQQARLEELRMHALEQRIEADMALGRHRELLTELSGLVISHPLNEVICGQLMRAAAHSGRQHVALDAYRRLRTTTANELGLEPSPQLRDLQRRILEGQVSLERPRVRVVGGPPQKPPAELPARTPGFTAHSREVADIVRAVRPAAAASSGPSTVRIVLVAGGVGVGKTVTAVEASHCLRRRYPDGQLFTTLHRPDSTPVPVRDALTSLLLSAGYLERHLPESTEDMARLFRSWTSERRMLVMLDDAHSCGQVLPLIPNSPGCAVIVTSRWRLEGLPGAVTHVPLEGMSDHEGVVLLSSVVGAQRVARERASAMELVRLYEGSPLALVALGERLRARPHLFLHEVLRRARDHTERLALLQGPRNDCLRRLREAYLRLPAAERRLLSTLSRLPGPVREADLWNEAGRPGPYAREFGRLVESLLASHSLKVRDRHDGPVLEVPGLLRLMLSTWADRPWSASVGDFALDGEDRLPLVSAQAARSR</sequence>
<proteinExistence type="inferred from homology"/>
<evidence type="ECO:0000259" key="6">
    <source>
        <dbReference type="PROSITE" id="PS51755"/>
    </source>
</evidence>
<protein>
    <submittedName>
        <fullName evidence="7">BTAD domain-containing putative transcriptional regulator</fullName>
    </submittedName>
</protein>
<dbReference type="PANTHER" id="PTHR35807">
    <property type="entry name" value="TRANSCRIPTIONAL REGULATOR REDD-RELATED"/>
    <property type="match status" value="1"/>
</dbReference>
<dbReference type="InterPro" id="IPR016032">
    <property type="entry name" value="Sig_transdc_resp-reg_C-effctor"/>
</dbReference>
<evidence type="ECO:0000256" key="5">
    <source>
        <dbReference type="PROSITE-ProRule" id="PRU01091"/>
    </source>
</evidence>
<dbReference type="InterPro" id="IPR005158">
    <property type="entry name" value="BTAD"/>
</dbReference>
<dbReference type="InterPro" id="IPR036388">
    <property type="entry name" value="WH-like_DNA-bd_sf"/>
</dbReference>
<organism evidence="7 8">
    <name type="scientific">Streptosporangium jomthongense</name>
    <dbReference type="NCBI Taxonomy" id="1193683"/>
    <lineage>
        <taxon>Bacteria</taxon>
        <taxon>Bacillati</taxon>
        <taxon>Actinomycetota</taxon>
        <taxon>Actinomycetes</taxon>
        <taxon>Streptosporangiales</taxon>
        <taxon>Streptosporangiaceae</taxon>
        <taxon>Streptosporangium</taxon>
    </lineage>
</organism>
<feature type="DNA-binding region" description="OmpR/PhoB-type" evidence="5">
    <location>
        <begin position="1"/>
        <end position="71"/>
    </location>
</feature>
<dbReference type="InterPro" id="IPR027417">
    <property type="entry name" value="P-loop_NTPase"/>
</dbReference>
<dbReference type="Pfam" id="PF00486">
    <property type="entry name" value="Trans_reg_C"/>
    <property type="match status" value="1"/>
</dbReference>
<dbReference type="SMART" id="SM00862">
    <property type="entry name" value="Trans_reg_C"/>
    <property type="match status" value="1"/>
</dbReference>
<dbReference type="PANTHER" id="PTHR35807:SF1">
    <property type="entry name" value="TRANSCRIPTIONAL REGULATOR REDD"/>
    <property type="match status" value="1"/>
</dbReference>